<keyword evidence="2" id="KW-1185">Reference proteome</keyword>
<dbReference type="Pfam" id="PF09885">
    <property type="entry name" value="DUF2112"/>
    <property type="match status" value="1"/>
</dbReference>
<name>A0A1G5X013_9EURY</name>
<proteinExistence type="predicted"/>
<dbReference type="AlphaFoldDB" id="A0A1G5X013"/>
<dbReference type="RefSeq" id="WP_149732356.1">
    <property type="nucleotide sequence ID" value="NZ_FMXB01000015.1"/>
</dbReference>
<dbReference type="Proteomes" id="UP000323439">
    <property type="component" value="Unassembled WGS sequence"/>
</dbReference>
<organism evidence="1 2">
    <name type="scientific">Methanobrevibacter millerae</name>
    <dbReference type="NCBI Taxonomy" id="230361"/>
    <lineage>
        <taxon>Archaea</taxon>
        <taxon>Methanobacteriati</taxon>
        <taxon>Methanobacteriota</taxon>
        <taxon>Methanomada group</taxon>
        <taxon>Methanobacteria</taxon>
        <taxon>Methanobacteriales</taxon>
        <taxon>Methanobacteriaceae</taxon>
        <taxon>Methanobrevibacter</taxon>
    </lineage>
</organism>
<dbReference type="EMBL" id="FMXB01000015">
    <property type="protein sequence ID" value="SDA63622.1"/>
    <property type="molecule type" value="Genomic_DNA"/>
</dbReference>
<evidence type="ECO:0000313" key="2">
    <source>
        <dbReference type="Proteomes" id="UP000323439"/>
    </source>
</evidence>
<gene>
    <name evidence="1" type="ORF">SAMN02910315_01841</name>
</gene>
<dbReference type="OrthoDB" id="82522at2157"/>
<accession>A0A1G5X013</accession>
<evidence type="ECO:0000313" key="1">
    <source>
        <dbReference type="EMBL" id="SDA63622.1"/>
    </source>
</evidence>
<protein>
    <submittedName>
        <fullName evidence="1">Putative methanogenesis marker protein 5</fullName>
    </submittedName>
</protein>
<sequence>MNIVVIPDGAMIVVPLIEKNGHTYLSPTDFSKYNNEVNLNPDFKVNLSSETPSGVRGRISLLAPLLEKTDAAIVLGRRPSDYEPMYNVLNELILFCGNGCNNAHSLAVSLVSQRDIPVLKLAYPTTREEIIELIDKVNRFLKDFDSSIGDDLDADLMPKSCNVPLDQFEKTLNNSI</sequence>
<reference evidence="1 2" key="1">
    <citation type="submission" date="2016-10" db="EMBL/GenBank/DDBJ databases">
        <authorList>
            <person name="Varghese N."/>
            <person name="Submissions S."/>
        </authorList>
    </citation>
    <scope>NUCLEOTIDE SEQUENCE [LARGE SCALE GENOMIC DNA]</scope>
    <source>
        <strain evidence="1 2">DSM 16643</strain>
    </source>
</reference>
<dbReference type="InterPro" id="IPR012356">
    <property type="entry name" value="Methan_mark_5"/>
</dbReference>